<keyword evidence="3 5" id="KW-0195">Cyclin</keyword>
<feature type="domain" description="Cyclin-like" evidence="6">
    <location>
        <begin position="124"/>
        <end position="208"/>
    </location>
</feature>
<dbReference type="OMA" id="GAIRMKY"/>
<protein>
    <submittedName>
        <fullName evidence="8">Predicted protein</fullName>
    </submittedName>
</protein>
<dbReference type="Pfam" id="PF00134">
    <property type="entry name" value="Cyclin_N"/>
    <property type="match status" value="1"/>
</dbReference>
<evidence type="ECO:0000313" key="8">
    <source>
        <dbReference type="EMBL" id="EEH59344.1"/>
    </source>
</evidence>
<dbReference type="CDD" id="cd20506">
    <property type="entry name" value="CYCLIN_AtCycA-like_rpt2"/>
    <property type="match status" value="1"/>
</dbReference>
<dbReference type="PANTHER" id="PTHR10177">
    <property type="entry name" value="CYCLINS"/>
    <property type="match status" value="1"/>
</dbReference>
<dbReference type="Proteomes" id="UP000001876">
    <property type="component" value="Unassembled WGS sequence"/>
</dbReference>
<evidence type="ECO:0000313" key="9">
    <source>
        <dbReference type="Proteomes" id="UP000001876"/>
    </source>
</evidence>
<dbReference type="InterPro" id="IPR046965">
    <property type="entry name" value="Cyclin_A/B-like"/>
</dbReference>
<feature type="domain" description="Cyclin C-terminal" evidence="7">
    <location>
        <begin position="217"/>
        <end position="333"/>
    </location>
</feature>
<dbReference type="SUPFAM" id="SSF47954">
    <property type="entry name" value="Cyclin-like"/>
    <property type="match status" value="2"/>
</dbReference>
<dbReference type="InterPro" id="IPR036915">
    <property type="entry name" value="Cyclin-like_sf"/>
</dbReference>
<dbReference type="GO" id="GO:0044772">
    <property type="term" value="P:mitotic cell cycle phase transition"/>
    <property type="evidence" value="ECO:0007669"/>
    <property type="project" value="InterPro"/>
</dbReference>
<keyword evidence="2" id="KW-0132">Cell division</keyword>
<dbReference type="KEGG" id="mpp:MICPUCDRAFT_31383"/>
<dbReference type="InterPro" id="IPR004367">
    <property type="entry name" value="Cyclin_C-dom"/>
</dbReference>
<name>C1MKC1_MICPC</name>
<comment type="similarity">
    <text evidence="1">Belongs to the cyclin family. Cyclin AB subfamily.</text>
</comment>
<evidence type="ECO:0000259" key="7">
    <source>
        <dbReference type="SMART" id="SM01332"/>
    </source>
</evidence>
<dbReference type="InterPro" id="IPR006671">
    <property type="entry name" value="Cyclin_N"/>
</dbReference>
<reference evidence="8 9" key="1">
    <citation type="journal article" date="2009" name="Science">
        <title>Green evolution and dynamic adaptations revealed by genomes of the marine picoeukaryotes Micromonas.</title>
        <authorList>
            <person name="Worden A.Z."/>
            <person name="Lee J.H."/>
            <person name="Mock T."/>
            <person name="Rouze P."/>
            <person name="Simmons M.P."/>
            <person name="Aerts A.L."/>
            <person name="Allen A.E."/>
            <person name="Cuvelier M.L."/>
            <person name="Derelle E."/>
            <person name="Everett M.V."/>
            <person name="Foulon E."/>
            <person name="Grimwood J."/>
            <person name="Gundlach H."/>
            <person name="Henrissat B."/>
            <person name="Napoli C."/>
            <person name="McDonald S.M."/>
            <person name="Parker M.S."/>
            <person name="Rombauts S."/>
            <person name="Salamov A."/>
            <person name="Von Dassow P."/>
            <person name="Badger J.H."/>
            <person name="Coutinho P.M."/>
            <person name="Demir E."/>
            <person name="Dubchak I."/>
            <person name="Gentemann C."/>
            <person name="Eikrem W."/>
            <person name="Gready J.E."/>
            <person name="John U."/>
            <person name="Lanier W."/>
            <person name="Lindquist E.A."/>
            <person name="Lucas S."/>
            <person name="Mayer K.F."/>
            <person name="Moreau H."/>
            <person name="Not F."/>
            <person name="Otillar R."/>
            <person name="Panaud O."/>
            <person name="Pangilinan J."/>
            <person name="Paulsen I."/>
            <person name="Piegu B."/>
            <person name="Poliakov A."/>
            <person name="Robbens S."/>
            <person name="Schmutz J."/>
            <person name="Toulza E."/>
            <person name="Wyss T."/>
            <person name="Zelensky A."/>
            <person name="Zhou K."/>
            <person name="Armbrust E.V."/>
            <person name="Bhattacharya D."/>
            <person name="Goodenough U.W."/>
            <person name="Van de Peer Y."/>
            <person name="Grigoriev I.V."/>
        </authorList>
    </citation>
    <scope>NUCLEOTIDE SEQUENCE [LARGE SCALE GENOMIC DNA]</scope>
    <source>
        <strain evidence="8 9">CCMP1545</strain>
    </source>
</reference>
<dbReference type="PIRSF" id="PIRSF001771">
    <property type="entry name" value="Cyclin_A_B_D_E"/>
    <property type="match status" value="1"/>
</dbReference>
<keyword evidence="4" id="KW-0131">Cell cycle</keyword>
<keyword evidence="9" id="KW-1185">Reference proteome</keyword>
<dbReference type="FunFam" id="1.10.472.10:FF:000013">
    <property type="entry name" value="Cyclin A1"/>
    <property type="match status" value="1"/>
</dbReference>
<dbReference type="AlphaFoldDB" id="C1MKC1"/>
<feature type="domain" description="Cyclin-like" evidence="6">
    <location>
        <begin position="221"/>
        <end position="302"/>
    </location>
</feature>
<dbReference type="eggNOG" id="KOG0654">
    <property type="taxonomic scope" value="Eukaryota"/>
</dbReference>
<dbReference type="EMBL" id="GG663736">
    <property type="protein sequence ID" value="EEH59344.1"/>
    <property type="molecule type" value="Genomic_DNA"/>
</dbReference>
<evidence type="ECO:0000256" key="4">
    <source>
        <dbReference type="ARBA" id="ARBA00023306"/>
    </source>
</evidence>
<dbReference type="STRING" id="564608.C1MKC1"/>
<dbReference type="SMART" id="SM01332">
    <property type="entry name" value="Cyclin_C"/>
    <property type="match status" value="1"/>
</dbReference>
<evidence type="ECO:0000256" key="2">
    <source>
        <dbReference type="ARBA" id="ARBA00022618"/>
    </source>
</evidence>
<dbReference type="GO" id="GO:0051301">
    <property type="term" value="P:cell division"/>
    <property type="evidence" value="ECO:0007669"/>
    <property type="project" value="UniProtKB-KW"/>
</dbReference>
<sequence length="341" mass="38856">MSLLRTTQSFNYGDDSKQSREVFGELTNTTKYMGSVSQRSERRIGCTKNHAGVRKRNATPVKTAQNTWRDIDSMHSDDPLMCSEYVDDIYTNLQKSEVVLYPLSDYIEKVQTDISSTMRGILVDWLVEVAEEYKLSDDTLFLSVLYLDRCLSIRTVARSRLQLLGITCMLVASKYEEIYAPQVDEFCYITDNTYTREDVLSMERIVLDSLNFDLTHPTTKTFLRRCLSAAESDVKVDFLAGFLSELALLEYTFLRYSQSTIAAASVSLALMTLGRSPWSKTLEHYTHMFPCDLRECVQALHTCHLAAQQSSLSAVREKYSQMKFKCVSLIKPVDSCAEYSA</sequence>
<dbReference type="GeneID" id="9681686"/>
<dbReference type="Pfam" id="PF02984">
    <property type="entry name" value="Cyclin_C"/>
    <property type="match status" value="1"/>
</dbReference>
<accession>C1MKC1</accession>
<dbReference type="OrthoDB" id="498396at2759"/>
<gene>
    <name evidence="8" type="primary">CYCA1</name>
    <name evidence="8" type="ORF">MICPUCDRAFT_31383</name>
</gene>
<dbReference type="FunFam" id="1.10.472.10:FF:000167">
    <property type="entry name" value="Mitotic cyclin 6"/>
    <property type="match status" value="1"/>
</dbReference>
<dbReference type="RefSeq" id="XP_003055968.1">
    <property type="nucleotide sequence ID" value="XM_003055922.1"/>
</dbReference>
<dbReference type="Gene3D" id="1.10.472.10">
    <property type="entry name" value="Cyclin-like"/>
    <property type="match status" value="2"/>
</dbReference>
<dbReference type="InterPro" id="IPR039361">
    <property type="entry name" value="Cyclin"/>
</dbReference>
<evidence type="ECO:0000256" key="5">
    <source>
        <dbReference type="RuleBase" id="RU000383"/>
    </source>
</evidence>
<dbReference type="SMART" id="SM00385">
    <property type="entry name" value="CYCLIN"/>
    <property type="match status" value="2"/>
</dbReference>
<dbReference type="InterPro" id="IPR013763">
    <property type="entry name" value="Cyclin-like_dom"/>
</dbReference>
<evidence type="ECO:0000256" key="1">
    <source>
        <dbReference type="ARBA" id="ARBA00006955"/>
    </source>
</evidence>
<proteinExistence type="inferred from homology"/>
<evidence type="ECO:0000259" key="6">
    <source>
        <dbReference type="SMART" id="SM00385"/>
    </source>
</evidence>
<evidence type="ECO:0000256" key="3">
    <source>
        <dbReference type="ARBA" id="ARBA00023127"/>
    </source>
</evidence>
<organism evidence="9">
    <name type="scientific">Micromonas pusilla (strain CCMP1545)</name>
    <name type="common">Picoplanktonic green alga</name>
    <dbReference type="NCBI Taxonomy" id="564608"/>
    <lineage>
        <taxon>Eukaryota</taxon>
        <taxon>Viridiplantae</taxon>
        <taxon>Chlorophyta</taxon>
        <taxon>Mamiellophyceae</taxon>
        <taxon>Mamiellales</taxon>
        <taxon>Mamiellaceae</taxon>
        <taxon>Micromonas</taxon>
    </lineage>
</organism>
<dbReference type="GO" id="GO:0016538">
    <property type="term" value="F:cyclin-dependent protein serine/threonine kinase regulator activity"/>
    <property type="evidence" value="ECO:0007669"/>
    <property type="project" value="InterPro"/>
</dbReference>